<evidence type="ECO:0000256" key="7">
    <source>
        <dbReference type="ARBA" id="ARBA00023242"/>
    </source>
</evidence>
<reference evidence="8 9" key="1">
    <citation type="submission" date="2021-05" db="EMBL/GenBank/DDBJ databases">
        <title>Genome Assembly of Synthetic Allotetraploid Brassica napus Reveals Homoeologous Exchanges between Subgenomes.</title>
        <authorList>
            <person name="Davis J.T."/>
        </authorList>
    </citation>
    <scope>NUCLEOTIDE SEQUENCE [LARGE SCALE GENOMIC DNA]</scope>
    <source>
        <strain evidence="9">cv. Da-Ae</strain>
        <tissue evidence="8">Seedling</tissue>
    </source>
</reference>
<proteinExistence type="inferred from homology"/>
<keyword evidence="9" id="KW-1185">Reference proteome</keyword>
<dbReference type="InterPro" id="IPR016069">
    <property type="entry name" value="Translin_C"/>
</dbReference>
<evidence type="ECO:0000256" key="3">
    <source>
        <dbReference type="ARBA" id="ARBA00005902"/>
    </source>
</evidence>
<evidence type="ECO:0000313" key="8">
    <source>
        <dbReference type="EMBL" id="KAH0889593.1"/>
    </source>
</evidence>
<evidence type="ECO:0008006" key="10">
    <source>
        <dbReference type="Google" id="ProtNLM"/>
    </source>
</evidence>
<dbReference type="Proteomes" id="UP000824890">
    <property type="component" value="Unassembled WGS sequence"/>
</dbReference>
<gene>
    <name evidence="8" type="ORF">HID58_052022</name>
</gene>
<name>A0ABQ8AAS8_BRANA</name>
<evidence type="ECO:0000256" key="4">
    <source>
        <dbReference type="ARBA" id="ARBA00022490"/>
    </source>
</evidence>
<keyword evidence="5" id="KW-0694">RNA-binding</keyword>
<dbReference type="CDD" id="cd14819">
    <property type="entry name" value="Translin"/>
    <property type="match status" value="1"/>
</dbReference>
<accession>A0ABQ8AAS8</accession>
<keyword evidence="7" id="KW-0539">Nucleus</keyword>
<evidence type="ECO:0000256" key="2">
    <source>
        <dbReference type="ARBA" id="ARBA00004496"/>
    </source>
</evidence>
<dbReference type="EMBL" id="JAGKQM010000013">
    <property type="protein sequence ID" value="KAH0889593.1"/>
    <property type="molecule type" value="Genomic_DNA"/>
</dbReference>
<organism evidence="8 9">
    <name type="scientific">Brassica napus</name>
    <name type="common">Rape</name>
    <dbReference type="NCBI Taxonomy" id="3708"/>
    <lineage>
        <taxon>Eukaryota</taxon>
        <taxon>Viridiplantae</taxon>
        <taxon>Streptophyta</taxon>
        <taxon>Embryophyta</taxon>
        <taxon>Tracheophyta</taxon>
        <taxon>Spermatophyta</taxon>
        <taxon>Magnoliopsida</taxon>
        <taxon>eudicotyledons</taxon>
        <taxon>Gunneridae</taxon>
        <taxon>Pentapetalae</taxon>
        <taxon>rosids</taxon>
        <taxon>malvids</taxon>
        <taxon>Brassicales</taxon>
        <taxon>Brassicaceae</taxon>
        <taxon>Brassiceae</taxon>
        <taxon>Brassica</taxon>
    </lineage>
</organism>
<dbReference type="SUPFAM" id="SSF74784">
    <property type="entry name" value="Translin"/>
    <property type="match status" value="1"/>
</dbReference>
<dbReference type="Gene3D" id="1.20.58.190">
    <property type="entry name" value="Translin, domain 1"/>
    <property type="match status" value="1"/>
</dbReference>
<comment type="similarity">
    <text evidence="3">Belongs to the translin family.</text>
</comment>
<dbReference type="InterPro" id="IPR016068">
    <property type="entry name" value="Translin_N"/>
</dbReference>
<evidence type="ECO:0000256" key="5">
    <source>
        <dbReference type="ARBA" id="ARBA00022884"/>
    </source>
</evidence>
<keyword evidence="6" id="KW-0238">DNA-binding</keyword>
<dbReference type="Pfam" id="PF01997">
    <property type="entry name" value="Translin"/>
    <property type="match status" value="1"/>
</dbReference>
<comment type="subcellular location">
    <subcellularLocation>
        <location evidence="2">Cytoplasm</location>
    </subcellularLocation>
    <subcellularLocation>
        <location evidence="1">Nucleus</location>
    </subcellularLocation>
</comment>
<comment type="caution">
    <text evidence="8">The sequence shown here is derived from an EMBL/GenBank/DDBJ whole genome shotgun (WGS) entry which is preliminary data.</text>
</comment>
<dbReference type="InterPro" id="IPR033956">
    <property type="entry name" value="Translin"/>
</dbReference>
<evidence type="ECO:0000256" key="6">
    <source>
        <dbReference type="ARBA" id="ARBA00023125"/>
    </source>
</evidence>
<evidence type="ECO:0000313" key="9">
    <source>
        <dbReference type="Proteomes" id="UP000824890"/>
    </source>
</evidence>
<protein>
    <recommendedName>
        <fullName evidence="10">Translin family protein</fullName>
    </recommendedName>
</protein>
<dbReference type="PANTHER" id="PTHR10741">
    <property type="entry name" value="TRANSLIN AND TRANSLIN ASSOCIATED PROTEIN X"/>
    <property type="match status" value="1"/>
</dbReference>
<dbReference type="InterPro" id="IPR002848">
    <property type="entry name" value="Translin_fam"/>
</dbReference>
<keyword evidence="4" id="KW-0963">Cytoplasm</keyword>
<dbReference type="Gene3D" id="1.20.58.200">
    <property type="entry name" value="Translin, domain 2"/>
    <property type="match status" value="1"/>
</dbReference>
<sequence>MMNSAYRSVHLTASRLINPNPISSSLLHLLPLYSSTHAAPPRSSPLRRRFLATPSSSSFYIPMAAGDDQVPPPESHLLEKQFESFRVQLEESAALREQIRAVVMEIESATRLIQANLLLVHQSRPIPGFHFEAVWLLLVTNNVAVSVDGAEIIEKAKEKIDDLKKFYGRLAEILQKCPGQYYRYHGDWRSETQAVVSQLAFMHWLETGTLLVHAEAEAKLGLNSLEFGLETEDYLTGICFMSNDLPRYVVNRVTAGDYDCPRKVMNFLTDLHAAFRMLNLRNDFLRKKFDSMKYDLRRVEEVYYDVKIRGLISGGDPPPPNVQAQSS</sequence>
<dbReference type="InterPro" id="IPR036081">
    <property type="entry name" value="Translin_sf"/>
</dbReference>
<evidence type="ECO:0000256" key="1">
    <source>
        <dbReference type="ARBA" id="ARBA00004123"/>
    </source>
</evidence>